<dbReference type="GO" id="GO:0045259">
    <property type="term" value="C:proton-transporting ATP synthase complex"/>
    <property type="evidence" value="ECO:0007669"/>
    <property type="project" value="UniProtKB-KW"/>
</dbReference>
<evidence type="ECO:0000256" key="12">
    <source>
        <dbReference type="ARBA" id="ARBA00025614"/>
    </source>
</evidence>
<dbReference type="InterPro" id="IPR005864">
    <property type="entry name" value="ATP_synth_F0_bsu_bac"/>
</dbReference>
<protein>
    <recommendedName>
        <fullName evidence="15">ATP synthase subunit b</fullName>
    </recommendedName>
    <alternativeName>
        <fullName evidence="15">ATP synthase F(0) sector subunit b</fullName>
    </alternativeName>
    <alternativeName>
        <fullName evidence="15">ATPase subunit I</fullName>
    </alternativeName>
    <alternativeName>
        <fullName evidence="15">F-type ATPase subunit b</fullName>
        <shortName evidence="15">F-ATPase subunit b</shortName>
    </alternativeName>
</protein>
<comment type="similarity">
    <text evidence="1 15 16">Belongs to the ATPase B chain family.</text>
</comment>
<keyword evidence="2 15" id="KW-0813">Transport</keyword>
<evidence type="ECO:0000256" key="15">
    <source>
        <dbReference type="HAMAP-Rule" id="MF_01398"/>
    </source>
</evidence>
<dbReference type="NCBIfam" id="TIGR01144">
    <property type="entry name" value="ATP_synt_b"/>
    <property type="match status" value="1"/>
</dbReference>
<evidence type="ECO:0000256" key="17">
    <source>
        <dbReference type="SAM" id="Coils"/>
    </source>
</evidence>
<comment type="function">
    <text evidence="11 15">F(1)F(0) ATP synthase produces ATP from ADP in the presence of a proton or sodium gradient. F-type ATPases consist of two structural domains, F(1) containing the extramembraneous catalytic core and F(0) containing the membrane proton channel, linked together by a central stalk and a peripheral stalk. During catalysis, ATP synthesis in the catalytic domain of F(1) is coupled via a rotary mechanism of the central stalk subunits to proton translocation.</text>
</comment>
<dbReference type="SUPFAM" id="SSF81573">
    <property type="entry name" value="F1F0 ATP synthase subunit B, membrane domain"/>
    <property type="match status" value="1"/>
</dbReference>
<evidence type="ECO:0000256" key="13">
    <source>
        <dbReference type="ARBA" id="ARBA00026054"/>
    </source>
</evidence>
<evidence type="ECO:0000313" key="19">
    <source>
        <dbReference type="Proteomes" id="UP000297031"/>
    </source>
</evidence>
<dbReference type="GO" id="GO:0012505">
    <property type="term" value="C:endomembrane system"/>
    <property type="evidence" value="ECO:0007669"/>
    <property type="project" value="UniProtKB-SubCell"/>
</dbReference>
<comment type="subcellular location">
    <subcellularLocation>
        <location evidence="15">Cell membrane</location>
        <topology evidence="15">Single-pass membrane protein</topology>
    </subcellularLocation>
    <subcellularLocation>
        <location evidence="14">Endomembrane system</location>
        <topology evidence="14">Single-pass membrane protein</topology>
    </subcellularLocation>
</comment>
<dbReference type="OrthoDB" id="9795289at2"/>
<feature type="transmembrane region" description="Helical" evidence="15">
    <location>
        <begin position="12"/>
        <end position="30"/>
    </location>
</feature>
<sequence length="165" mass="19019">MELFTPEFGLIFWMFVAFAVLFFILAKWGWPAIMKSVEGRADLIDKGVEYAQNAKEQLDHAREEADKYIDEARKQQAEMLREADRMKTQIIEEARAAASKEAQKVMDAARISIEQSRKEAELRFRDEVSSFALDIATKVVRKQMADEKAQTQLVNSLLDEIENKN</sequence>
<keyword evidence="8 15" id="KW-0406">Ion transport</keyword>
<evidence type="ECO:0000256" key="2">
    <source>
        <dbReference type="ARBA" id="ARBA00022448"/>
    </source>
</evidence>
<dbReference type="GO" id="GO:0046933">
    <property type="term" value="F:proton-transporting ATP synthase activity, rotational mechanism"/>
    <property type="evidence" value="ECO:0007669"/>
    <property type="project" value="UniProtKB-UniRule"/>
</dbReference>
<keyword evidence="3 15" id="KW-1003">Cell membrane</keyword>
<reference evidence="18 19" key="1">
    <citation type="submission" date="2019-02" db="EMBL/GenBank/DDBJ databases">
        <title>Isolation and identification of novel species under the genus Muribaculum.</title>
        <authorList>
            <person name="Miyake S."/>
            <person name="Ding Y."/>
            <person name="Low A."/>
            <person name="Soh M."/>
            <person name="Seedorf H."/>
        </authorList>
    </citation>
    <scope>NUCLEOTIDE SEQUENCE [LARGE SCALE GENOMIC DNA]</scope>
    <source>
        <strain evidence="18 19">TLL-A4</strain>
    </source>
</reference>
<keyword evidence="19" id="KW-1185">Reference proteome</keyword>
<keyword evidence="6 15" id="KW-0375">Hydrogen ion transport</keyword>
<keyword evidence="7 15" id="KW-1133">Transmembrane helix</keyword>
<dbReference type="AlphaFoldDB" id="A0A4P7VBB0"/>
<keyword evidence="9 15" id="KW-0472">Membrane</keyword>
<evidence type="ECO:0000256" key="9">
    <source>
        <dbReference type="ARBA" id="ARBA00023136"/>
    </source>
</evidence>
<comment type="function">
    <text evidence="12">Component of the F(0) channel, it forms part of the peripheral stalk, linking F(1) to F(0). The b'-subunit is a diverged and duplicated form of b found in plants and photosynthetic bacteria.</text>
</comment>
<keyword evidence="5 15" id="KW-0812">Transmembrane</keyword>
<evidence type="ECO:0000256" key="11">
    <source>
        <dbReference type="ARBA" id="ARBA00025198"/>
    </source>
</evidence>
<dbReference type="InterPro" id="IPR002146">
    <property type="entry name" value="ATP_synth_b/b'su_bac/chlpt"/>
</dbReference>
<dbReference type="GO" id="GO:0005886">
    <property type="term" value="C:plasma membrane"/>
    <property type="evidence" value="ECO:0007669"/>
    <property type="project" value="UniProtKB-SubCell"/>
</dbReference>
<evidence type="ECO:0000256" key="1">
    <source>
        <dbReference type="ARBA" id="ARBA00005513"/>
    </source>
</evidence>
<keyword evidence="4 15" id="KW-0138">CF(0)</keyword>
<evidence type="ECO:0000256" key="5">
    <source>
        <dbReference type="ARBA" id="ARBA00022692"/>
    </source>
</evidence>
<evidence type="ECO:0000256" key="16">
    <source>
        <dbReference type="RuleBase" id="RU003848"/>
    </source>
</evidence>
<dbReference type="EMBL" id="CP039393">
    <property type="protein sequence ID" value="QCD34703.1"/>
    <property type="molecule type" value="Genomic_DNA"/>
</dbReference>
<proteinExistence type="inferred from homology"/>
<organism evidence="18 19">
    <name type="scientific">Muribaculum gordoncarteri</name>
    <dbReference type="NCBI Taxonomy" id="2530390"/>
    <lineage>
        <taxon>Bacteria</taxon>
        <taxon>Pseudomonadati</taxon>
        <taxon>Bacteroidota</taxon>
        <taxon>Bacteroidia</taxon>
        <taxon>Bacteroidales</taxon>
        <taxon>Muribaculaceae</taxon>
        <taxon>Muribaculum</taxon>
    </lineage>
</organism>
<keyword evidence="17" id="KW-0175">Coiled coil</keyword>
<name>A0A4P7VBB0_9BACT</name>
<dbReference type="InterPro" id="IPR028987">
    <property type="entry name" value="ATP_synth_B-like_membr_sf"/>
</dbReference>
<comment type="subunit">
    <text evidence="15">F-type ATPases have 2 components, F(1) - the catalytic core - and F(0) - the membrane proton channel. F(1) has five subunits: alpha(3), beta(3), gamma(1), delta(1), epsilon(1). F(0) has three main subunits: a(1), b(2) and c(10-14). The alpha and beta chains form an alternating ring which encloses part of the gamma chain. F(1) is attached to F(0) by a central stalk formed by the gamma and epsilon chains, while a peripheral stalk is formed by the delta and b chains.</text>
</comment>
<dbReference type="Proteomes" id="UP000297031">
    <property type="component" value="Chromosome"/>
</dbReference>
<dbReference type="CDD" id="cd06503">
    <property type="entry name" value="ATP-synt_Fo_b"/>
    <property type="match status" value="1"/>
</dbReference>
<dbReference type="Pfam" id="PF00430">
    <property type="entry name" value="ATP-synt_B"/>
    <property type="match status" value="1"/>
</dbReference>
<dbReference type="RefSeq" id="WP_136409663.1">
    <property type="nucleotide sequence ID" value="NZ_CP039393.1"/>
</dbReference>
<evidence type="ECO:0000256" key="4">
    <source>
        <dbReference type="ARBA" id="ARBA00022547"/>
    </source>
</evidence>
<dbReference type="Gene3D" id="1.20.5.620">
    <property type="entry name" value="F1F0 ATP synthase subunit B, membrane domain"/>
    <property type="match status" value="1"/>
</dbReference>
<keyword evidence="10 15" id="KW-0066">ATP synthesis</keyword>
<dbReference type="InterPro" id="IPR050059">
    <property type="entry name" value="ATP_synthase_B_chain"/>
</dbReference>
<evidence type="ECO:0000313" key="18">
    <source>
        <dbReference type="EMBL" id="QCD34703.1"/>
    </source>
</evidence>
<evidence type="ECO:0000256" key="8">
    <source>
        <dbReference type="ARBA" id="ARBA00023065"/>
    </source>
</evidence>
<evidence type="ECO:0000256" key="14">
    <source>
        <dbReference type="ARBA" id="ARBA00037847"/>
    </source>
</evidence>
<evidence type="ECO:0000256" key="10">
    <source>
        <dbReference type="ARBA" id="ARBA00023310"/>
    </source>
</evidence>
<gene>
    <name evidence="15 18" type="primary">atpF</name>
    <name evidence="18" type="ORF">E7746_01840</name>
</gene>
<evidence type="ECO:0000256" key="6">
    <source>
        <dbReference type="ARBA" id="ARBA00022781"/>
    </source>
</evidence>
<accession>A0A4P7VBB0</accession>
<evidence type="ECO:0000256" key="7">
    <source>
        <dbReference type="ARBA" id="ARBA00022989"/>
    </source>
</evidence>
<dbReference type="HAMAP" id="MF_01398">
    <property type="entry name" value="ATP_synth_b_bprime"/>
    <property type="match status" value="1"/>
</dbReference>
<dbReference type="PANTHER" id="PTHR33445:SF1">
    <property type="entry name" value="ATP SYNTHASE SUBUNIT B"/>
    <property type="match status" value="1"/>
</dbReference>
<comment type="subunit">
    <text evidence="13">F-type ATPases have 2 components, F(1) - the catalytic core - and F(0) - the membrane proton channel. F(1) has five subunits: alpha(3), beta(3), gamma(1), delta(1), epsilon(1). F(0) has four main subunits: a(1), b(2) and c(10-14). The alpha and beta chains form an alternating ring which encloses part of the gamma chain. F(1) is attached to F(0) by a central stalk formed by the gamma and epsilon chains, while a peripheral stalk is formed by the delta and b chains.</text>
</comment>
<feature type="coiled-coil region" evidence="17">
    <location>
        <begin position="51"/>
        <end position="89"/>
    </location>
</feature>
<dbReference type="KEGG" id="mgod:E7746_01840"/>
<dbReference type="GO" id="GO:0046961">
    <property type="term" value="F:proton-transporting ATPase activity, rotational mechanism"/>
    <property type="evidence" value="ECO:0007669"/>
    <property type="project" value="TreeGrafter"/>
</dbReference>
<evidence type="ECO:0000256" key="3">
    <source>
        <dbReference type="ARBA" id="ARBA00022475"/>
    </source>
</evidence>
<dbReference type="PANTHER" id="PTHR33445">
    <property type="entry name" value="ATP SYNTHASE SUBUNIT B', CHLOROPLASTIC"/>
    <property type="match status" value="1"/>
</dbReference>